<feature type="non-terminal residue" evidence="2">
    <location>
        <position position="1"/>
    </location>
</feature>
<accession>N6TXI3</accession>
<proteinExistence type="predicted"/>
<protein>
    <submittedName>
        <fullName evidence="2">Uncharacterized protein</fullName>
    </submittedName>
</protein>
<feature type="compositionally biased region" description="Polar residues" evidence="1">
    <location>
        <begin position="19"/>
        <end position="29"/>
    </location>
</feature>
<dbReference type="EMBL" id="KB738050">
    <property type="protein sequence ID" value="ENN82798.1"/>
    <property type="molecule type" value="Genomic_DNA"/>
</dbReference>
<name>N6TXI3_DENPD</name>
<gene>
    <name evidence="2" type="ORF">YQE_00834</name>
</gene>
<feature type="region of interest" description="Disordered" evidence="1">
    <location>
        <begin position="1"/>
        <end position="29"/>
    </location>
</feature>
<evidence type="ECO:0000256" key="1">
    <source>
        <dbReference type="SAM" id="MobiDB-lite"/>
    </source>
</evidence>
<dbReference type="HOGENOM" id="CLU_3410952_0_0_1"/>
<dbReference type="AlphaFoldDB" id="N6TXI3"/>
<sequence length="29" mass="3224">MALAPFRLESRDPCFAEGRQSTSPSLEAR</sequence>
<evidence type="ECO:0000313" key="2">
    <source>
        <dbReference type="EMBL" id="ENN82798.1"/>
    </source>
</evidence>
<reference evidence="2" key="1">
    <citation type="journal article" date="2013" name="Genome Biol.">
        <title>Draft genome of the mountain pine beetle, Dendroctonus ponderosae Hopkins, a major forest pest.</title>
        <authorList>
            <person name="Keeling C.I."/>
            <person name="Yuen M.M."/>
            <person name="Liao N.Y."/>
            <person name="Docking T.R."/>
            <person name="Chan S.K."/>
            <person name="Taylor G.A."/>
            <person name="Palmquist D.L."/>
            <person name="Jackman S.D."/>
            <person name="Nguyen A."/>
            <person name="Li M."/>
            <person name="Henderson H."/>
            <person name="Janes J.K."/>
            <person name="Zhao Y."/>
            <person name="Pandoh P."/>
            <person name="Moore R."/>
            <person name="Sperling F.A."/>
            <person name="Huber D.P."/>
            <person name="Birol I."/>
            <person name="Jones S.J."/>
            <person name="Bohlmann J."/>
        </authorList>
    </citation>
    <scope>NUCLEOTIDE SEQUENCE</scope>
</reference>
<organism evidence="2">
    <name type="scientific">Dendroctonus ponderosae</name>
    <name type="common">Mountain pine beetle</name>
    <dbReference type="NCBI Taxonomy" id="77166"/>
    <lineage>
        <taxon>Eukaryota</taxon>
        <taxon>Metazoa</taxon>
        <taxon>Ecdysozoa</taxon>
        <taxon>Arthropoda</taxon>
        <taxon>Hexapoda</taxon>
        <taxon>Insecta</taxon>
        <taxon>Pterygota</taxon>
        <taxon>Neoptera</taxon>
        <taxon>Endopterygota</taxon>
        <taxon>Coleoptera</taxon>
        <taxon>Polyphaga</taxon>
        <taxon>Cucujiformia</taxon>
        <taxon>Curculionidae</taxon>
        <taxon>Scolytinae</taxon>
        <taxon>Dendroctonus</taxon>
    </lineage>
</organism>